<dbReference type="EMBL" id="SRYB01000007">
    <property type="protein sequence ID" value="TGY79327.1"/>
    <property type="molecule type" value="Genomic_DNA"/>
</dbReference>
<organism evidence="1 2">
    <name type="scientific">Lepagella muris</name>
    <dbReference type="NCBI Taxonomy" id="3032870"/>
    <lineage>
        <taxon>Bacteria</taxon>
        <taxon>Pseudomonadati</taxon>
        <taxon>Bacteroidota</taxon>
        <taxon>Bacteroidia</taxon>
        <taxon>Bacteroidales</taxon>
        <taxon>Muribaculaceae</taxon>
        <taxon>Lepagella</taxon>
    </lineage>
</organism>
<sequence>MDIETIKKMLPGEAIPAFDEYLKNNPDDDEAYLMRGLKHWAAGHRSLAINDYLKAISINPESRATQALEAANSILDFYNKDLYNP</sequence>
<evidence type="ECO:0000313" key="1">
    <source>
        <dbReference type="EMBL" id="TGY79327.1"/>
    </source>
</evidence>
<protein>
    <submittedName>
        <fullName evidence="1">Uncharacterized protein</fullName>
    </submittedName>
</protein>
<gene>
    <name evidence="1" type="ORF">E5331_06550</name>
</gene>
<name>A0AC61RG95_9BACT</name>
<accession>A0AC61RG95</accession>
<dbReference type="Proteomes" id="UP000306319">
    <property type="component" value="Unassembled WGS sequence"/>
</dbReference>
<reference evidence="1" key="1">
    <citation type="submission" date="2019-04" db="EMBL/GenBank/DDBJ databases">
        <title>Microbes associate with the intestines of laboratory mice.</title>
        <authorList>
            <person name="Navarre W."/>
            <person name="Wong E."/>
            <person name="Huang K."/>
            <person name="Tropini C."/>
            <person name="Ng K."/>
            <person name="Yu B."/>
        </authorList>
    </citation>
    <scope>NUCLEOTIDE SEQUENCE</scope>
    <source>
        <strain evidence="1">NM04_E33</strain>
    </source>
</reference>
<evidence type="ECO:0000313" key="2">
    <source>
        <dbReference type="Proteomes" id="UP000306319"/>
    </source>
</evidence>
<comment type="caution">
    <text evidence="1">The sequence shown here is derived from an EMBL/GenBank/DDBJ whole genome shotgun (WGS) entry which is preliminary data.</text>
</comment>
<proteinExistence type="predicted"/>
<keyword evidence="2" id="KW-1185">Reference proteome</keyword>